<organism evidence="2 3">
    <name type="scientific">Crucibulum laeve</name>
    <dbReference type="NCBI Taxonomy" id="68775"/>
    <lineage>
        <taxon>Eukaryota</taxon>
        <taxon>Fungi</taxon>
        <taxon>Dikarya</taxon>
        <taxon>Basidiomycota</taxon>
        <taxon>Agaricomycotina</taxon>
        <taxon>Agaricomycetes</taxon>
        <taxon>Agaricomycetidae</taxon>
        <taxon>Agaricales</taxon>
        <taxon>Agaricineae</taxon>
        <taxon>Nidulariaceae</taxon>
        <taxon>Crucibulum</taxon>
    </lineage>
</organism>
<dbReference type="Proteomes" id="UP000308652">
    <property type="component" value="Unassembled WGS sequence"/>
</dbReference>
<sequence>MLIKLLPPNPHSTVLFAFSFHDLAEDLTNPLSWTSQMNQLMRDELEVPKTMHSFDKAAGVTSLLEEVMFDLPSGKVSCKFVDGAMEEWPLRSAGCLVALENVLNDVYDATREDELERERELEIERERERERQRQERERERFERERRRGDKTIPLPTVMKMPRHKRQRSFFQTIVGSIVNLTSSRMGPSHLPSPPPTPITPTALRRSPTLSPRILRRRARSGLVDTYRLYVLSELSRRFPSGGYYIWIIESMLRRSTERMNMLVQQSGSQSPMVCVSPQVQEMKCFTPTTMTVPSLFSDDEADDDASGSTDTDGSSIHTPSLSHHISYRSTPSSSSADIRYQQHLSKCLESLQDCLTPVHFKEYKSLSQLRSRLYQMLIRANNEVTQAGVEARQRLDVLEIRSRRRAWSNKALAGAGVRHYGLAMPPRSSPLAKCMWTADKYEYAPDDVVQLPRERFELPVSPIRRAMDGPRLFPVCEEDEYEGDGDDEFGIHGFEDDDDYEGIIHDNMDLPDSCMYDEEESAGFPVTFEVERPQIRPRMRTASMYKPWPEYPSSNSPPKQLTSSSLLCQPVSFSAPQVSSRSITPEPRKGPIYTELDVSVGNIDVAVYGQHAGDEFTLAMDLPLKMHIHDQSVIRGRQSFNVGAFDPSAGHYVSS</sequence>
<gene>
    <name evidence="2" type="ORF">BDQ12DRAFT_618677</name>
</gene>
<evidence type="ECO:0000313" key="2">
    <source>
        <dbReference type="EMBL" id="TFK31572.1"/>
    </source>
</evidence>
<feature type="compositionally biased region" description="Polar residues" evidence="1">
    <location>
        <begin position="316"/>
        <end position="333"/>
    </location>
</feature>
<feature type="compositionally biased region" description="Low complexity" evidence="1">
    <location>
        <begin position="306"/>
        <end position="315"/>
    </location>
</feature>
<name>A0A5C3LFT5_9AGAR</name>
<protein>
    <submittedName>
        <fullName evidence="2">Uncharacterized protein</fullName>
    </submittedName>
</protein>
<accession>A0A5C3LFT5</accession>
<proteinExistence type="predicted"/>
<reference evidence="2 3" key="1">
    <citation type="journal article" date="2019" name="Nat. Ecol. Evol.">
        <title>Megaphylogeny resolves global patterns of mushroom evolution.</title>
        <authorList>
            <person name="Varga T."/>
            <person name="Krizsan K."/>
            <person name="Foldi C."/>
            <person name="Dima B."/>
            <person name="Sanchez-Garcia M."/>
            <person name="Sanchez-Ramirez S."/>
            <person name="Szollosi G.J."/>
            <person name="Szarkandi J.G."/>
            <person name="Papp V."/>
            <person name="Albert L."/>
            <person name="Andreopoulos W."/>
            <person name="Angelini C."/>
            <person name="Antonin V."/>
            <person name="Barry K.W."/>
            <person name="Bougher N.L."/>
            <person name="Buchanan P."/>
            <person name="Buyck B."/>
            <person name="Bense V."/>
            <person name="Catcheside P."/>
            <person name="Chovatia M."/>
            <person name="Cooper J."/>
            <person name="Damon W."/>
            <person name="Desjardin D."/>
            <person name="Finy P."/>
            <person name="Geml J."/>
            <person name="Haridas S."/>
            <person name="Hughes K."/>
            <person name="Justo A."/>
            <person name="Karasinski D."/>
            <person name="Kautmanova I."/>
            <person name="Kiss B."/>
            <person name="Kocsube S."/>
            <person name="Kotiranta H."/>
            <person name="LaButti K.M."/>
            <person name="Lechner B.E."/>
            <person name="Liimatainen K."/>
            <person name="Lipzen A."/>
            <person name="Lukacs Z."/>
            <person name="Mihaltcheva S."/>
            <person name="Morgado L.N."/>
            <person name="Niskanen T."/>
            <person name="Noordeloos M.E."/>
            <person name="Ohm R.A."/>
            <person name="Ortiz-Santana B."/>
            <person name="Ovrebo C."/>
            <person name="Racz N."/>
            <person name="Riley R."/>
            <person name="Savchenko A."/>
            <person name="Shiryaev A."/>
            <person name="Soop K."/>
            <person name="Spirin V."/>
            <person name="Szebenyi C."/>
            <person name="Tomsovsky M."/>
            <person name="Tulloss R.E."/>
            <person name="Uehling J."/>
            <person name="Grigoriev I.V."/>
            <person name="Vagvolgyi C."/>
            <person name="Papp T."/>
            <person name="Martin F.M."/>
            <person name="Miettinen O."/>
            <person name="Hibbett D.S."/>
            <person name="Nagy L.G."/>
        </authorList>
    </citation>
    <scope>NUCLEOTIDE SEQUENCE [LARGE SCALE GENOMIC DNA]</scope>
    <source>
        <strain evidence="2 3">CBS 166.37</strain>
    </source>
</reference>
<evidence type="ECO:0000256" key="1">
    <source>
        <dbReference type="SAM" id="MobiDB-lite"/>
    </source>
</evidence>
<feature type="region of interest" description="Disordered" evidence="1">
    <location>
        <begin position="184"/>
        <end position="204"/>
    </location>
</feature>
<feature type="region of interest" description="Disordered" evidence="1">
    <location>
        <begin position="295"/>
        <end position="333"/>
    </location>
</feature>
<evidence type="ECO:0000313" key="3">
    <source>
        <dbReference type="Proteomes" id="UP000308652"/>
    </source>
</evidence>
<dbReference type="AlphaFoldDB" id="A0A5C3LFT5"/>
<dbReference type="EMBL" id="ML213732">
    <property type="protein sequence ID" value="TFK31572.1"/>
    <property type="molecule type" value="Genomic_DNA"/>
</dbReference>
<feature type="region of interest" description="Disordered" evidence="1">
    <location>
        <begin position="123"/>
        <end position="150"/>
    </location>
</feature>
<keyword evidence="3" id="KW-1185">Reference proteome</keyword>
<dbReference type="OrthoDB" id="3224257at2759"/>